<dbReference type="GO" id="GO:1904294">
    <property type="term" value="P:positive regulation of ERAD pathway"/>
    <property type="evidence" value="ECO:0007669"/>
    <property type="project" value="TreeGrafter"/>
</dbReference>
<keyword evidence="1" id="KW-0040">ANK repeat</keyword>
<feature type="transmembrane region" description="Helical" evidence="2">
    <location>
        <begin position="265"/>
        <end position="283"/>
    </location>
</feature>
<feature type="transmembrane region" description="Helical" evidence="2">
    <location>
        <begin position="289"/>
        <end position="309"/>
    </location>
</feature>
<protein>
    <recommendedName>
        <fullName evidence="5">ANK_REP_REGION domain-containing protein</fullName>
    </recommendedName>
</protein>
<evidence type="ECO:0000313" key="3">
    <source>
        <dbReference type="EMBL" id="KAG6946211.1"/>
    </source>
</evidence>
<reference evidence="3" key="1">
    <citation type="submission" date="2021-01" db="EMBL/GenBank/DDBJ databases">
        <title>Phytophthora aleatoria, a newly-described species from Pinus radiata is distinct from Phytophthora cactorum isolates based on comparative genomics.</title>
        <authorList>
            <person name="Mcdougal R."/>
            <person name="Panda P."/>
            <person name="Williams N."/>
            <person name="Studholme D.J."/>
        </authorList>
    </citation>
    <scope>NUCLEOTIDE SEQUENCE</scope>
    <source>
        <strain evidence="3">NZFS 4037</strain>
    </source>
</reference>
<dbReference type="PROSITE" id="PS50096">
    <property type="entry name" value="IQ"/>
    <property type="match status" value="4"/>
</dbReference>
<dbReference type="PROSITE" id="PS50088">
    <property type="entry name" value="ANK_REPEAT"/>
    <property type="match status" value="2"/>
</dbReference>
<feature type="transmembrane region" description="Helical" evidence="2">
    <location>
        <begin position="203"/>
        <end position="231"/>
    </location>
</feature>
<feature type="transmembrane region" description="Helical" evidence="2">
    <location>
        <begin position="237"/>
        <end position="258"/>
    </location>
</feature>
<accession>A0A8J5I4K2</accession>
<name>A0A8J5I4K2_9STRA</name>
<keyword evidence="2" id="KW-0812">Transmembrane</keyword>
<evidence type="ECO:0000256" key="1">
    <source>
        <dbReference type="PROSITE-ProRule" id="PRU00023"/>
    </source>
</evidence>
<dbReference type="PROSITE" id="PS50297">
    <property type="entry name" value="ANK_REP_REGION"/>
    <property type="match status" value="2"/>
</dbReference>
<dbReference type="InterPro" id="IPR000048">
    <property type="entry name" value="IQ_motif_EF-hand-BS"/>
</dbReference>
<dbReference type="PANTHER" id="PTHR21650">
    <property type="entry name" value="MEMBRALIN/KINETOCHORE PROTEIN NUF2"/>
    <property type="match status" value="1"/>
</dbReference>
<feature type="transmembrane region" description="Helical" evidence="2">
    <location>
        <begin position="162"/>
        <end position="182"/>
    </location>
</feature>
<feature type="repeat" description="ANK" evidence="1">
    <location>
        <begin position="1022"/>
        <end position="1054"/>
    </location>
</feature>
<dbReference type="PANTHER" id="PTHR21650:SF4">
    <property type="entry name" value="MEMBRALIN"/>
    <property type="match status" value="1"/>
</dbReference>
<proteinExistence type="predicted"/>
<gene>
    <name evidence="3" type="ORF">JG688_00016231</name>
</gene>
<dbReference type="GO" id="GO:0034976">
    <property type="term" value="P:response to endoplasmic reticulum stress"/>
    <property type="evidence" value="ECO:0007669"/>
    <property type="project" value="TreeGrafter"/>
</dbReference>
<evidence type="ECO:0000256" key="2">
    <source>
        <dbReference type="SAM" id="Phobius"/>
    </source>
</evidence>
<feature type="non-terminal residue" evidence="3">
    <location>
        <position position="1203"/>
    </location>
</feature>
<feature type="repeat" description="ANK" evidence="1">
    <location>
        <begin position="844"/>
        <end position="865"/>
    </location>
</feature>
<evidence type="ECO:0008006" key="5">
    <source>
        <dbReference type="Google" id="ProtNLM"/>
    </source>
</evidence>
<dbReference type="Pfam" id="PF12796">
    <property type="entry name" value="Ank_2"/>
    <property type="match status" value="1"/>
</dbReference>
<dbReference type="InterPro" id="IPR002110">
    <property type="entry name" value="Ankyrin_rpt"/>
</dbReference>
<keyword evidence="4" id="KW-1185">Reference proteome</keyword>
<dbReference type="AlphaFoldDB" id="A0A8J5I4K2"/>
<sequence length="1203" mass="135459">SSYSLQDEQLRLLRIQILPDTDAANWSLSTGSLSSYSTSNSSVYQRNPGLSFIYAPQKSLLGLLEHADALQEDVKVDTLFLPKKSKCFEVKWLNELPLWTVIRDRVIGYDTILVNQLVNHFGARGVLYKEDSRTVVDMSYGVFNPVAAAQSWLRLVAMKFKILHTILFLFFVITALVAFVLLETQKRMITFAALFQNRQQLQIPLANLVLTIFAQSLVFVPVLVGMLFFLFELYKDRLLAFGVMTIMWVGESFSVISVRTRLSQAYFPPLFFCLFTLFHIYLFSFPFGFSYVVLTAMSILLLQLMLFFWNCFEIPALNRAASSAEDIYSGKAALERQDVTLVTRPDDRHVRREPPFRFKPLGSIAEMVDSASLVQQKQAWLQSREELRQAQIVTVKQGPSLTPSLYFGTRRCTYSTVVSVVTTALPLPLYDPLDQQVNATVPGDASRWAEERAREALTRLKQFDDNQNGESEIRPPYATATAIPTRQQQTLALVREQRAFMKSLHDARRERVRREHEAALVIQRVRRGFVLRRQFRGIRQKLLVRKRIRGSLLQVTKGTAIVMGEKDRRVRIQVKHSNAAVKIQSAFRVWGARRLLAKLRALYRHEQRQQYASIIQNAWRASTARWVATKLRLQRDQARRQALARLVARLFVGFQARCRVRAMRLQREHRAAFRLQSFVRCRLLAAKALAQGRERTAQERGHSGAAGMQTLVRGMLQRAYVVKMRRAEELAVRIACALSIQRVARGFLGRQRARRRGLQRAHERGWICAMNVTRIARGFLGRLEASRERAVQEADLLVQARRGNVDAVVDLIDGFDPSAVGREDVDNDLPAIEPADVTVTSVPGGNNALHLAAKFGHLEVVTLVLPRLLSTAPELVYAQNAKGFTPLALAVINGHERVAIYLLAMTSRLFVDHLLPGRRRTLLHEAARRGLETVVAKLLQLFPQTFTGAERDAWTQRTAVHEALLVGVEVVQDGELCPWSRHHAHAHRSAYSPDEEADHAMAVLETLLAKTPHAPLEATDFLGFTPLHIAAARGNLRAVTRLLAFGADVSIKDVHDRTAWRVALLRGHDACFQEIRHKWLHDVVTNSARQKSGASESTAAANVSASGARTVVTPAGSTSMALHPQLERELFAACKRGDVAKMRFFIDECQVSVNAVEEVESAPSADEAAVLSPLRSLGRSLLMVACEHRQLCAVQFLLAQTDL</sequence>
<dbReference type="SMART" id="SM00248">
    <property type="entry name" value="ANK"/>
    <property type="match status" value="5"/>
</dbReference>
<evidence type="ECO:0000313" key="4">
    <source>
        <dbReference type="Proteomes" id="UP000709295"/>
    </source>
</evidence>
<organism evidence="3 4">
    <name type="scientific">Phytophthora aleatoria</name>
    <dbReference type="NCBI Taxonomy" id="2496075"/>
    <lineage>
        <taxon>Eukaryota</taxon>
        <taxon>Sar</taxon>
        <taxon>Stramenopiles</taxon>
        <taxon>Oomycota</taxon>
        <taxon>Peronosporomycetes</taxon>
        <taxon>Peronosporales</taxon>
        <taxon>Peronosporaceae</taxon>
        <taxon>Phytophthora</taxon>
    </lineage>
</organism>
<dbReference type="EMBL" id="JAENGY010001926">
    <property type="protein sequence ID" value="KAG6946211.1"/>
    <property type="molecule type" value="Genomic_DNA"/>
</dbReference>
<keyword evidence="2" id="KW-1133">Transmembrane helix</keyword>
<dbReference type="SMART" id="SM00015">
    <property type="entry name" value="IQ"/>
    <property type="match status" value="6"/>
</dbReference>
<dbReference type="GO" id="GO:0005783">
    <property type="term" value="C:endoplasmic reticulum"/>
    <property type="evidence" value="ECO:0007669"/>
    <property type="project" value="TreeGrafter"/>
</dbReference>
<dbReference type="Pfam" id="PF13857">
    <property type="entry name" value="Ank_5"/>
    <property type="match status" value="1"/>
</dbReference>
<comment type="caution">
    <text evidence="3">The sequence shown here is derived from an EMBL/GenBank/DDBJ whole genome shotgun (WGS) entry which is preliminary data.</text>
</comment>
<feature type="non-terminal residue" evidence="3">
    <location>
        <position position="1"/>
    </location>
</feature>
<keyword evidence="2" id="KW-0472">Membrane</keyword>
<dbReference type="Pfam" id="PF00612">
    <property type="entry name" value="IQ"/>
    <property type="match status" value="2"/>
</dbReference>
<dbReference type="Proteomes" id="UP000709295">
    <property type="component" value="Unassembled WGS sequence"/>
</dbReference>